<accession>A0A0A9CLM3</accession>
<reference evidence="1" key="2">
    <citation type="journal article" date="2015" name="Data Brief">
        <title>Shoot transcriptome of the giant reed, Arundo donax.</title>
        <authorList>
            <person name="Barrero R.A."/>
            <person name="Guerrero F.D."/>
            <person name="Moolhuijzen P."/>
            <person name="Goolsby J.A."/>
            <person name="Tidwell J."/>
            <person name="Bellgard S.E."/>
            <person name="Bellgard M.I."/>
        </authorList>
    </citation>
    <scope>NUCLEOTIDE SEQUENCE</scope>
    <source>
        <tissue evidence="1">Shoot tissue taken approximately 20 cm above the soil surface</tissue>
    </source>
</reference>
<evidence type="ECO:0000313" key="1">
    <source>
        <dbReference type="EMBL" id="JAD74290.1"/>
    </source>
</evidence>
<dbReference type="EMBL" id="GBRH01223605">
    <property type="protein sequence ID" value="JAD74290.1"/>
    <property type="molecule type" value="Transcribed_RNA"/>
</dbReference>
<reference evidence="1" key="1">
    <citation type="submission" date="2014-09" db="EMBL/GenBank/DDBJ databases">
        <authorList>
            <person name="Magalhaes I.L.F."/>
            <person name="Oliveira U."/>
            <person name="Santos F.R."/>
            <person name="Vidigal T.H.D.A."/>
            <person name="Brescovit A.D."/>
            <person name="Santos A.J."/>
        </authorList>
    </citation>
    <scope>NUCLEOTIDE SEQUENCE</scope>
    <source>
        <tissue evidence="1">Shoot tissue taken approximately 20 cm above the soil surface</tissue>
    </source>
</reference>
<dbReference type="AlphaFoldDB" id="A0A0A9CLM3"/>
<organism evidence="1">
    <name type="scientific">Arundo donax</name>
    <name type="common">Giant reed</name>
    <name type="synonym">Donax arundinaceus</name>
    <dbReference type="NCBI Taxonomy" id="35708"/>
    <lineage>
        <taxon>Eukaryota</taxon>
        <taxon>Viridiplantae</taxon>
        <taxon>Streptophyta</taxon>
        <taxon>Embryophyta</taxon>
        <taxon>Tracheophyta</taxon>
        <taxon>Spermatophyta</taxon>
        <taxon>Magnoliopsida</taxon>
        <taxon>Liliopsida</taxon>
        <taxon>Poales</taxon>
        <taxon>Poaceae</taxon>
        <taxon>PACMAD clade</taxon>
        <taxon>Arundinoideae</taxon>
        <taxon>Arundineae</taxon>
        <taxon>Arundo</taxon>
    </lineage>
</organism>
<name>A0A0A9CLM3_ARUDO</name>
<proteinExistence type="predicted"/>
<sequence length="28" mass="3206">MILSACMKMWYLSNSFCFVNYPGNGVQT</sequence>
<protein>
    <submittedName>
        <fullName evidence="1">Uncharacterized protein</fullName>
    </submittedName>
</protein>